<feature type="domain" description="Aminotransferase class I/classII large" evidence="2">
    <location>
        <begin position="310"/>
        <end position="603"/>
    </location>
</feature>
<dbReference type="KEGG" id="rox:BV494_24730"/>
<evidence type="ECO:0000259" key="2">
    <source>
        <dbReference type="Pfam" id="PF00155"/>
    </source>
</evidence>
<dbReference type="RefSeq" id="WP_104925432.1">
    <property type="nucleotide sequence ID" value="NZ_CP019064.1"/>
</dbReference>
<evidence type="ECO:0000256" key="1">
    <source>
        <dbReference type="RuleBase" id="RU000481"/>
    </source>
</evidence>
<dbReference type="Pfam" id="PF00483">
    <property type="entry name" value="NTP_transferase"/>
    <property type="match status" value="1"/>
</dbReference>
<organism evidence="4 5">
    <name type="scientific">Rahnella sikkimica</name>
    <dbReference type="NCBI Taxonomy" id="1805933"/>
    <lineage>
        <taxon>Bacteria</taxon>
        <taxon>Pseudomonadati</taxon>
        <taxon>Pseudomonadota</taxon>
        <taxon>Gammaproteobacteria</taxon>
        <taxon>Enterobacterales</taxon>
        <taxon>Yersiniaceae</taxon>
        <taxon>Rahnella</taxon>
    </lineage>
</organism>
<comment type="cofactor">
    <cofactor evidence="1">
        <name>pyridoxal 5'-phosphate</name>
        <dbReference type="ChEBI" id="CHEBI:597326"/>
    </cofactor>
</comment>
<keyword evidence="1" id="KW-0032">Aminotransferase</keyword>
<feature type="domain" description="Nucleotidyl transferase" evidence="3">
    <location>
        <begin position="8"/>
        <end position="133"/>
    </location>
</feature>
<dbReference type="GO" id="GO:0016779">
    <property type="term" value="F:nucleotidyltransferase activity"/>
    <property type="evidence" value="ECO:0007669"/>
    <property type="project" value="UniProtKB-ARBA"/>
</dbReference>
<dbReference type="PANTHER" id="PTHR42885">
    <property type="entry name" value="HISTIDINOL-PHOSPHATE AMINOTRANSFERASE-RELATED"/>
    <property type="match status" value="1"/>
</dbReference>
<dbReference type="InterPro" id="IPR004839">
    <property type="entry name" value="Aminotransferase_I/II_large"/>
</dbReference>
<dbReference type="InterPro" id="IPR015422">
    <property type="entry name" value="PyrdxlP-dep_Trfase_small"/>
</dbReference>
<dbReference type="OrthoDB" id="9813612at2"/>
<evidence type="ECO:0000313" key="4">
    <source>
        <dbReference type="EMBL" id="AVF38105.1"/>
    </source>
</evidence>
<dbReference type="InterPro" id="IPR015421">
    <property type="entry name" value="PyrdxlP-dep_Trfase_major"/>
</dbReference>
<dbReference type="InterPro" id="IPR029044">
    <property type="entry name" value="Nucleotide-diphossugar_trans"/>
</dbReference>
<dbReference type="GO" id="GO:0008483">
    <property type="term" value="F:transaminase activity"/>
    <property type="evidence" value="ECO:0007669"/>
    <property type="project" value="UniProtKB-KW"/>
</dbReference>
<dbReference type="PROSITE" id="PS00105">
    <property type="entry name" value="AA_TRANSFER_CLASS_1"/>
    <property type="match status" value="1"/>
</dbReference>
<evidence type="ECO:0000259" key="3">
    <source>
        <dbReference type="Pfam" id="PF00483"/>
    </source>
</evidence>
<keyword evidence="1" id="KW-0808">Transferase</keyword>
<dbReference type="GO" id="GO:0030170">
    <property type="term" value="F:pyridoxal phosphate binding"/>
    <property type="evidence" value="ECO:0007669"/>
    <property type="project" value="InterPro"/>
</dbReference>
<gene>
    <name evidence="4" type="ORF">BV494_24730</name>
</gene>
<geneLocation type="plasmid" evidence="4 5">
    <name>unnamed2</name>
</geneLocation>
<dbReference type="InterPro" id="IPR004838">
    <property type="entry name" value="NHTrfase_class1_PyrdxlP-BS"/>
</dbReference>
<dbReference type="Pfam" id="PF00155">
    <property type="entry name" value="Aminotran_1_2"/>
    <property type="match status" value="1"/>
</dbReference>
<dbReference type="Gene3D" id="3.90.550.10">
    <property type="entry name" value="Spore Coat Polysaccharide Biosynthesis Protein SpsA, Chain A"/>
    <property type="match status" value="1"/>
</dbReference>
<protein>
    <recommendedName>
        <fullName evidence="1">Aminotransferase</fullName>
        <ecNumber evidence="1">2.6.1.-</ecNumber>
    </recommendedName>
</protein>
<comment type="similarity">
    <text evidence="1">Belongs to the class-I pyridoxal-phosphate-dependent aminotransferase family.</text>
</comment>
<dbReference type="InterPro" id="IPR015424">
    <property type="entry name" value="PyrdxlP-dep_Trfase"/>
</dbReference>
<keyword evidence="4" id="KW-0614">Plasmid</keyword>
<dbReference type="EC" id="2.6.1.-" evidence="1"/>
<name>A0A2L1UYV5_9GAMM</name>
<dbReference type="CDD" id="cd00609">
    <property type="entry name" value="AAT_like"/>
    <property type="match status" value="1"/>
</dbReference>
<dbReference type="EMBL" id="CP019064">
    <property type="protein sequence ID" value="AVF38105.1"/>
    <property type="molecule type" value="Genomic_DNA"/>
</dbReference>
<reference evidence="5" key="1">
    <citation type="submission" date="2017-01" db="EMBL/GenBank/DDBJ databases">
        <title>Genome sequence of Rouxiella sp. ERMR1:05.</title>
        <authorList>
            <person name="Kumar R."/>
            <person name="Singh D."/>
            <person name="Kumar S."/>
        </authorList>
    </citation>
    <scope>NUCLEOTIDE SEQUENCE [LARGE SCALE GENOMIC DNA]</scope>
    <source>
        <strain evidence="5">ERMR1:05</strain>
        <plasmid evidence="5">unnamed2</plasmid>
    </source>
</reference>
<evidence type="ECO:0000313" key="5">
    <source>
        <dbReference type="Proteomes" id="UP000239197"/>
    </source>
</evidence>
<dbReference type="Gene3D" id="3.90.1150.10">
    <property type="entry name" value="Aspartate Aminotransferase, domain 1"/>
    <property type="match status" value="1"/>
</dbReference>
<dbReference type="SUPFAM" id="SSF53448">
    <property type="entry name" value="Nucleotide-diphospho-sugar transferases"/>
    <property type="match status" value="1"/>
</dbReference>
<dbReference type="InterPro" id="IPR005835">
    <property type="entry name" value="NTP_transferase_dom"/>
</dbReference>
<keyword evidence="5" id="KW-1185">Reference proteome</keyword>
<accession>A0A2L1UYV5</accession>
<proteinExistence type="inferred from homology"/>
<sequence>MSDESIKKAVILAAGTGNRLFPITEIIPKPLTPVNGKSIIERLVINLQETGVNQIVVVTGHFGKKIQSQLNLAFPDVDITFIENTRYQTTNNIYSLWLAREYFTEDFLLLEADVVLRSSVLEQLVGGKKNTSACMVAPKAIFMDGACVELRGVPLVVTAPKQVPVHKQGPHHYKTLNFYRLSSSFASGWLLPQLQHKVNSDELSDYYETLFAQAISEGIEDFQASIVPSYDWYEVDNLNDLDIAEYLLKPVEDQQTWLEKRHGGYWRYPVQDHCLLYNFHYPPKKLLDHLSARLVNLVREYPSAQKPIVEHLSSYYGVQATNLVVGNGVSELIPLLLSGINKPLVIPSPSFNEYEAVIPAHLVRRFMLSEEDGFALSPQKILEYARETGVGHIVLISPNNPTGNALTREDIALIARGAQELGIEVILDESFVDFQGQGRTPSFLPDLLQHTNLSLLFSLSKSHGIGGIRLGLFASANQERVADVRQRLPIWNINSFAEEYLRMFSAHRKEYEASCQKVFDETQALQKALSDIPGLQVFPTEANFIFCRLDNELGTARELITELLQTDAIFLKDCSGKILQDSQQYFRVSSRNGKDNRKLTEAISRAVLRKASKFISAVAS</sequence>
<dbReference type="AlphaFoldDB" id="A0A2L1UYV5"/>
<dbReference type="CDD" id="cd02523">
    <property type="entry name" value="PC_cytidylyltransferase"/>
    <property type="match status" value="1"/>
</dbReference>
<dbReference type="Gene3D" id="3.40.640.10">
    <property type="entry name" value="Type I PLP-dependent aspartate aminotransferase-like (Major domain)"/>
    <property type="match status" value="1"/>
</dbReference>
<dbReference type="SUPFAM" id="SSF53383">
    <property type="entry name" value="PLP-dependent transferases"/>
    <property type="match status" value="1"/>
</dbReference>
<dbReference type="Proteomes" id="UP000239197">
    <property type="component" value="Plasmid unnamed2"/>
</dbReference>